<evidence type="ECO:0000313" key="3">
    <source>
        <dbReference type="Proteomes" id="UP001477870"/>
    </source>
</evidence>
<protein>
    <recommendedName>
        <fullName evidence="4">Flagellar FliJ protein</fullName>
    </recommendedName>
</protein>
<reference evidence="2 3" key="1">
    <citation type="submission" date="2024-03" db="EMBL/GenBank/DDBJ databases">
        <title>Community enrichment and isolation of bacterial strains for fucoidan degradation.</title>
        <authorList>
            <person name="Sichert A."/>
        </authorList>
    </citation>
    <scope>NUCLEOTIDE SEQUENCE [LARGE SCALE GENOMIC DNA]</scope>
    <source>
        <strain evidence="2 3">AS62</strain>
    </source>
</reference>
<dbReference type="Proteomes" id="UP001477870">
    <property type="component" value="Unassembled WGS sequence"/>
</dbReference>
<dbReference type="RefSeq" id="WP_026480794.1">
    <property type="nucleotide sequence ID" value="NZ_JBBMQO010000007.1"/>
</dbReference>
<proteinExistence type="predicted"/>
<accession>A0ABU9T8Q1</accession>
<dbReference type="EMBL" id="JBBMQO010000007">
    <property type="protein sequence ID" value="MEM5502507.1"/>
    <property type="molecule type" value="Genomic_DNA"/>
</dbReference>
<feature type="coiled-coil region" evidence="1">
    <location>
        <begin position="65"/>
        <end position="110"/>
    </location>
</feature>
<gene>
    <name evidence="2" type="ORF">WNY59_13005</name>
</gene>
<sequence length="140" mass="16169">MKSRLDTKQRILKLQKMRQEKAERELAFAQRQKHAIAVERASLLAALDEGSVAERLFPKLTYDRLRTLETNLKHMEKHVAQKVQESFSESKKLEKTRDGVREERARALKEFEAIEQSEQIDLRASKYGQSTGSGKIADLD</sequence>
<evidence type="ECO:0000256" key="1">
    <source>
        <dbReference type="SAM" id="Coils"/>
    </source>
</evidence>
<feature type="coiled-coil region" evidence="1">
    <location>
        <begin position="12"/>
        <end position="39"/>
    </location>
</feature>
<name>A0ABU9T8Q1_9HYPH</name>
<organism evidence="2 3">
    <name type="scientific">Ahrensia kielensis</name>
    <dbReference type="NCBI Taxonomy" id="76980"/>
    <lineage>
        <taxon>Bacteria</taxon>
        <taxon>Pseudomonadati</taxon>
        <taxon>Pseudomonadota</taxon>
        <taxon>Alphaproteobacteria</taxon>
        <taxon>Hyphomicrobiales</taxon>
        <taxon>Ahrensiaceae</taxon>
        <taxon>Ahrensia</taxon>
    </lineage>
</organism>
<keyword evidence="3" id="KW-1185">Reference proteome</keyword>
<comment type="caution">
    <text evidence="2">The sequence shown here is derived from an EMBL/GenBank/DDBJ whole genome shotgun (WGS) entry which is preliminary data.</text>
</comment>
<evidence type="ECO:0000313" key="2">
    <source>
        <dbReference type="EMBL" id="MEM5502507.1"/>
    </source>
</evidence>
<evidence type="ECO:0008006" key="4">
    <source>
        <dbReference type="Google" id="ProtNLM"/>
    </source>
</evidence>
<keyword evidence="1" id="KW-0175">Coiled coil</keyword>